<organism evidence="2 3">
    <name type="scientific">Candidatus Pedobacter colombiensis</name>
    <dbReference type="NCBI Taxonomy" id="3121371"/>
    <lineage>
        <taxon>Bacteria</taxon>
        <taxon>Pseudomonadati</taxon>
        <taxon>Bacteroidota</taxon>
        <taxon>Sphingobacteriia</taxon>
        <taxon>Sphingobacteriales</taxon>
        <taxon>Sphingobacteriaceae</taxon>
        <taxon>Pedobacter</taxon>
    </lineage>
</organism>
<evidence type="ECO:0000256" key="1">
    <source>
        <dbReference type="SAM" id="SignalP"/>
    </source>
</evidence>
<dbReference type="EMBL" id="CP119313">
    <property type="protein sequence ID" value="WEK18100.1"/>
    <property type="molecule type" value="Genomic_DNA"/>
</dbReference>
<dbReference type="Proteomes" id="UP001214530">
    <property type="component" value="Chromosome"/>
</dbReference>
<gene>
    <name evidence="2" type="ORF">P0Y49_14990</name>
</gene>
<keyword evidence="1" id="KW-0732">Signal</keyword>
<proteinExistence type="predicted"/>
<feature type="chain" id="PRO_5042492869" evidence="1">
    <location>
        <begin position="20"/>
        <end position="540"/>
    </location>
</feature>
<reference evidence="2" key="1">
    <citation type="submission" date="2023-03" db="EMBL/GenBank/DDBJ databases">
        <title>Andean soil-derived lignocellulolytic bacterial consortium as a source of novel taxa and putative plastic-active enzymes.</title>
        <authorList>
            <person name="Diaz-Garcia L."/>
            <person name="Chuvochina M."/>
            <person name="Feuerriegel G."/>
            <person name="Bunk B."/>
            <person name="Sproer C."/>
            <person name="Streit W.R."/>
            <person name="Rodriguez L.M."/>
            <person name="Overmann J."/>
            <person name="Jimenez D.J."/>
        </authorList>
    </citation>
    <scope>NUCLEOTIDE SEQUENCE</scope>
    <source>
        <strain evidence="2">MAG 3858</strain>
    </source>
</reference>
<sequence length="540" mass="61207">MKHKFLLIIAILFCNNLIAQNSKEVTHDLSKDASKGMLDLSQIAQDGNLIFTYKMKTDKKSDQVSYENYSFDQNLNFKGITPDKADKEKKGNQVVSSISAFVGGSNSFNVLSMKLTLQKEEWEKIWDYGQQKYKWGKRLSKEVVKPKNSEGKYRGFADYQNEDDGSIFIIASAETDKKNEKDQFLALYVDDQLNLKETPFPVNGNYSLVFSGKLQSGNVFSLLAPDKGTGDLSKYVYIEFSPKGDVIYNSIFTAPAQAMAVMDYQEANGALYFCAASPKKAEAYNSVFENYAPIGNPGYTTSSNFLMDKYEKKIYNQDFANFHLLKIDKGQLAFASTTPINTFKAMVKTPPSQKRATPYNGKKLVIQNFTVTPGGEYLVTGQLEDKKIINGGNTIQHYYYDIVCLHFDANGALKAQYAVEKINDDKKSEMFQSRQKFFFSADGKTAFWELLEVKGSKGYDSFIDAFNGKASIIPQYFPRIANINLTAGNISDFKVLGDSGKFLLYKFQSYIFDEKTKNRFYLGHDEDYKKIWIGKYLMDN</sequence>
<accession>A0AAJ5W6M8</accession>
<name>A0AAJ5W6M8_9SPHI</name>
<evidence type="ECO:0000313" key="2">
    <source>
        <dbReference type="EMBL" id="WEK18100.1"/>
    </source>
</evidence>
<protein>
    <submittedName>
        <fullName evidence="2">Uncharacterized protein</fullName>
    </submittedName>
</protein>
<feature type="signal peptide" evidence="1">
    <location>
        <begin position="1"/>
        <end position="19"/>
    </location>
</feature>
<dbReference type="AlphaFoldDB" id="A0AAJ5W6M8"/>
<evidence type="ECO:0000313" key="3">
    <source>
        <dbReference type="Proteomes" id="UP001214530"/>
    </source>
</evidence>